<gene>
    <name evidence="2" type="ORF">BDV98DRAFT_652609</name>
</gene>
<reference evidence="2 3" key="1">
    <citation type="journal article" date="2019" name="Nat. Ecol. Evol.">
        <title>Megaphylogeny resolves global patterns of mushroom evolution.</title>
        <authorList>
            <person name="Varga T."/>
            <person name="Krizsan K."/>
            <person name="Foldi C."/>
            <person name="Dima B."/>
            <person name="Sanchez-Garcia M."/>
            <person name="Sanchez-Ramirez S."/>
            <person name="Szollosi G.J."/>
            <person name="Szarkandi J.G."/>
            <person name="Papp V."/>
            <person name="Albert L."/>
            <person name="Andreopoulos W."/>
            <person name="Angelini C."/>
            <person name="Antonin V."/>
            <person name="Barry K.W."/>
            <person name="Bougher N.L."/>
            <person name="Buchanan P."/>
            <person name="Buyck B."/>
            <person name="Bense V."/>
            <person name="Catcheside P."/>
            <person name="Chovatia M."/>
            <person name="Cooper J."/>
            <person name="Damon W."/>
            <person name="Desjardin D."/>
            <person name="Finy P."/>
            <person name="Geml J."/>
            <person name="Haridas S."/>
            <person name="Hughes K."/>
            <person name="Justo A."/>
            <person name="Karasinski D."/>
            <person name="Kautmanova I."/>
            <person name="Kiss B."/>
            <person name="Kocsube S."/>
            <person name="Kotiranta H."/>
            <person name="LaButti K.M."/>
            <person name="Lechner B.E."/>
            <person name="Liimatainen K."/>
            <person name="Lipzen A."/>
            <person name="Lukacs Z."/>
            <person name="Mihaltcheva S."/>
            <person name="Morgado L.N."/>
            <person name="Niskanen T."/>
            <person name="Noordeloos M.E."/>
            <person name="Ohm R.A."/>
            <person name="Ortiz-Santana B."/>
            <person name="Ovrebo C."/>
            <person name="Racz N."/>
            <person name="Riley R."/>
            <person name="Savchenko A."/>
            <person name="Shiryaev A."/>
            <person name="Soop K."/>
            <person name="Spirin V."/>
            <person name="Szebenyi C."/>
            <person name="Tomsovsky M."/>
            <person name="Tulloss R.E."/>
            <person name="Uehling J."/>
            <person name="Grigoriev I.V."/>
            <person name="Vagvolgyi C."/>
            <person name="Papp T."/>
            <person name="Martin F.M."/>
            <person name="Miettinen O."/>
            <person name="Hibbett D.S."/>
            <person name="Nagy L.G."/>
        </authorList>
    </citation>
    <scope>NUCLEOTIDE SEQUENCE [LARGE SCALE GENOMIC DNA]</scope>
    <source>
        <strain evidence="2 3">CBS 309.79</strain>
    </source>
</reference>
<evidence type="ECO:0000256" key="1">
    <source>
        <dbReference type="SAM" id="SignalP"/>
    </source>
</evidence>
<dbReference type="EMBL" id="ML178814">
    <property type="protein sequence ID" value="TFL07727.1"/>
    <property type="molecule type" value="Genomic_DNA"/>
</dbReference>
<evidence type="ECO:0000313" key="2">
    <source>
        <dbReference type="EMBL" id="TFL07727.1"/>
    </source>
</evidence>
<feature type="chain" id="PRO_5022804770" evidence="1">
    <location>
        <begin position="20"/>
        <end position="234"/>
    </location>
</feature>
<dbReference type="AlphaFoldDB" id="A0A5C3R252"/>
<dbReference type="Proteomes" id="UP000305067">
    <property type="component" value="Unassembled WGS sequence"/>
</dbReference>
<name>A0A5C3R252_9AGAR</name>
<feature type="signal peptide" evidence="1">
    <location>
        <begin position="1"/>
        <end position="19"/>
    </location>
</feature>
<keyword evidence="3" id="KW-1185">Reference proteome</keyword>
<sequence length="234" mass="25257">MRLTQLLPVLVSAAVLVSARTNLTNPLWKEDDVETIDLSDIVAAKLKAGELDLAPSNISSAVGKPLAKGVSFAVRYTFGNQVPETMYLYGCSRYVSSSLIPFSMILTQVYTLSDSSACNGFTIINYCTYLFRQPMSTSCNANTNGKQGGDLTALTCGYWRADPGRWQSDCPACVTTNYETAIKPCFTLPEASIPACLETMRGFARSACEQNGSCCRNSGLGPAENNCDMGPSDW</sequence>
<proteinExistence type="predicted"/>
<keyword evidence="1" id="KW-0732">Signal</keyword>
<organism evidence="2 3">
    <name type="scientific">Pterulicium gracile</name>
    <dbReference type="NCBI Taxonomy" id="1884261"/>
    <lineage>
        <taxon>Eukaryota</taxon>
        <taxon>Fungi</taxon>
        <taxon>Dikarya</taxon>
        <taxon>Basidiomycota</taxon>
        <taxon>Agaricomycotina</taxon>
        <taxon>Agaricomycetes</taxon>
        <taxon>Agaricomycetidae</taxon>
        <taxon>Agaricales</taxon>
        <taxon>Pleurotineae</taxon>
        <taxon>Pterulaceae</taxon>
        <taxon>Pterulicium</taxon>
    </lineage>
</organism>
<protein>
    <submittedName>
        <fullName evidence="2">Uncharacterized protein</fullName>
    </submittedName>
</protein>
<accession>A0A5C3R252</accession>
<evidence type="ECO:0000313" key="3">
    <source>
        <dbReference type="Proteomes" id="UP000305067"/>
    </source>
</evidence>
<dbReference type="OrthoDB" id="3011527at2759"/>